<dbReference type="Proteomes" id="UP001501867">
    <property type="component" value="Unassembled WGS sequence"/>
</dbReference>
<protein>
    <recommendedName>
        <fullName evidence="5">Secreted protein</fullName>
    </recommendedName>
</protein>
<feature type="region of interest" description="Disordered" evidence="1">
    <location>
        <begin position="52"/>
        <end position="76"/>
    </location>
</feature>
<evidence type="ECO:0008006" key="5">
    <source>
        <dbReference type="Google" id="ProtNLM"/>
    </source>
</evidence>
<dbReference type="EMBL" id="BAAABV010000017">
    <property type="protein sequence ID" value="GAA0295894.1"/>
    <property type="molecule type" value="Genomic_DNA"/>
</dbReference>
<feature type="compositionally biased region" description="Polar residues" evidence="1">
    <location>
        <begin position="61"/>
        <end position="76"/>
    </location>
</feature>
<gene>
    <name evidence="3" type="ORF">GCM10010302_38240</name>
</gene>
<keyword evidence="4" id="KW-1185">Reference proteome</keyword>
<feature type="chain" id="PRO_5046373152" description="Secreted protein" evidence="2">
    <location>
        <begin position="30"/>
        <end position="103"/>
    </location>
</feature>
<name>A0ABN0VFS8_9ACTN</name>
<organism evidence="3 4">
    <name type="scientific">Streptomyces polychromogenes</name>
    <dbReference type="NCBI Taxonomy" id="67342"/>
    <lineage>
        <taxon>Bacteria</taxon>
        <taxon>Bacillati</taxon>
        <taxon>Actinomycetota</taxon>
        <taxon>Actinomycetes</taxon>
        <taxon>Kitasatosporales</taxon>
        <taxon>Streptomycetaceae</taxon>
        <taxon>Streptomyces</taxon>
    </lineage>
</organism>
<keyword evidence="2" id="KW-0732">Signal</keyword>
<comment type="caution">
    <text evidence="3">The sequence shown here is derived from an EMBL/GenBank/DDBJ whole genome shotgun (WGS) entry which is preliminary data.</text>
</comment>
<reference evidence="3 4" key="1">
    <citation type="journal article" date="2019" name="Int. J. Syst. Evol. Microbiol.">
        <title>The Global Catalogue of Microorganisms (GCM) 10K type strain sequencing project: providing services to taxonomists for standard genome sequencing and annotation.</title>
        <authorList>
            <consortium name="The Broad Institute Genomics Platform"/>
            <consortium name="The Broad Institute Genome Sequencing Center for Infectious Disease"/>
            <person name="Wu L."/>
            <person name="Ma J."/>
        </authorList>
    </citation>
    <scope>NUCLEOTIDE SEQUENCE [LARGE SCALE GENOMIC DNA]</scope>
    <source>
        <strain evidence="3 4">JCM 4505</strain>
    </source>
</reference>
<dbReference type="RefSeq" id="WP_344160555.1">
    <property type="nucleotide sequence ID" value="NZ_BAAABV010000017.1"/>
</dbReference>
<evidence type="ECO:0000256" key="2">
    <source>
        <dbReference type="SAM" id="SignalP"/>
    </source>
</evidence>
<proteinExistence type="predicted"/>
<accession>A0ABN0VFS8</accession>
<evidence type="ECO:0000313" key="3">
    <source>
        <dbReference type="EMBL" id="GAA0295894.1"/>
    </source>
</evidence>
<sequence>MASIRTARVIAAVASLPLAAALFGGVASADNGAFANDGSNASVASVIGSGVGGNNHGNSSTSQQVATGAGASNQNNTAQVNGSAYTAIHQANSNVAVNFLPWW</sequence>
<feature type="signal peptide" evidence="2">
    <location>
        <begin position="1"/>
        <end position="29"/>
    </location>
</feature>
<evidence type="ECO:0000313" key="4">
    <source>
        <dbReference type="Proteomes" id="UP001501867"/>
    </source>
</evidence>
<evidence type="ECO:0000256" key="1">
    <source>
        <dbReference type="SAM" id="MobiDB-lite"/>
    </source>
</evidence>